<protein>
    <submittedName>
        <fullName evidence="2">Stage II sporulation protein P</fullName>
    </submittedName>
</protein>
<dbReference type="NCBIfam" id="TIGR02867">
    <property type="entry name" value="spore_II_P"/>
    <property type="match status" value="1"/>
</dbReference>
<dbReference type="AlphaFoldDB" id="A0A926E047"/>
<dbReference type="EMBL" id="JACRSV010000001">
    <property type="protein sequence ID" value="MBC8558507.1"/>
    <property type="molecule type" value="Genomic_DNA"/>
</dbReference>
<proteinExistence type="predicted"/>
<keyword evidence="3" id="KW-1185">Reference proteome</keyword>
<accession>A0A926E047</accession>
<name>A0A926E047_9FIRM</name>
<organism evidence="2 3">
    <name type="scientific">Fumia xinanensis</name>
    <dbReference type="NCBI Taxonomy" id="2763659"/>
    <lineage>
        <taxon>Bacteria</taxon>
        <taxon>Bacillati</taxon>
        <taxon>Bacillota</taxon>
        <taxon>Clostridia</taxon>
        <taxon>Eubacteriales</taxon>
        <taxon>Oscillospiraceae</taxon>
        <taxon>Fumia</taxon>
    </lineage>
</organism>
<feature type="compositionally biased region" description="Polar residues" evidence="1">
    <location>
        <begin position="94"/>
        <end position="106"/>
    </location>
</feature>
<dbReference type="Proteomes" id="UP000610760">
    <property type="component" value="Unassembled WGS sequence"/>
</dbReference>
<dbReference type="Pfam" id="PF07454">
    <property type="entry name" value="SpoIIP"/>
    <property type="match status" value="1"/>
</dbReference>
<feature type="region of interest" description="Disordered" evidence="1">
    <location>
        <begin position="75"/>
        <end position="118"/>
    </location>
</feature>
<comment type="caution">
    <text evidence="2">The sequence shown here is derived from an EMBL/GenBank/DDBJ whole genome shotgun (WGS) entry which is preliminary data.</text>
</comment>
<evidence type="ECO:0000313" key="3">
    <source>
        <dbReference type="Proteomes" id="UP000610760"/>
    </source>
</evidence>
<reference evidence="2" key="1">
    <citation type="submission" date="2020-08" db="EMBL/GenBank/DDBJ databases">
        <title>Genome public.</title>
        <authorList>
            <person name="Liu C."/>
            <person name="Sun Q."/>
        </authorList>
    </citation>
    <scope>NUCLEOTIDE SEQUENCE</scope>
    <source>
        <strain evidence="2">NSJ-33</strain>
    </source>
</reference>
<sequence>MRTHLRRRFQLRRLIMGICFALALMIGTGSILKALPKLTSFGQKLGVLSAVMALPEGAYGLLEGDSPHEVTLSANEENPVSILEPTDDKPSDQEPASSESAVSDTGTEPIPEPEIPDENKAVLVHKTYTAAPSNIYIPLENGFIKNCTSHSTAEIEEAISKPPAFTIENTDEPQVLIMHTHTTESYLPFTGEYYDKTYSSRSTDNTKNMVAVGNKIEEELKKAGIGVIHDTTQHDYPSFNGAYDRSVITVQNYLKKYPSIKVVLDVHRDAIVSGDTVTAPVADVNGKTAAQVMIVNGCANDNINYPNFFQNLSFSAALENQMEGDYPGLTRPVLFDYRKYNQHLTTGSILLEVGGHGNTLEQATYSGELIGASLGKLLNSYKQ</sequence>
<evidence type="ECO:0000256" key="1">
    <source>
        <dbReference type="SAM" id="MobiDB-lite"/>
    </source>
</evidence>
<dbReference type="InterPro" id="IPR010897">
    <property type="entry name" value="Spore_II_P"/>
</dbReference>
<gene>
    <name evidence="2" type="ORF">H8710_00355</name>
</gene>
<dbReference type="RefSeq" id="WP_249293396.1">
    <property type="nucleotide sequence ID" value="NZ_JACRSV010000001.1"/>
</dbReference>
<evidence type="ECO:0000313" key="2">
    <source>
        <dbReference type="EMBL" id="MBC8558507.1"/>
    </source>
</evidence>